<evidence type="ECO:0000313" key="1">
    <source>
        <dbReference type="EMBL" id="AHK22664.1"/>
    </source>
</evidence>
<organism evidence="1 2">
    <name type="scientific">Candidatus Hepatoplasma crinochetorum Av</name>
    <dbReference type="NCBI Taxonomy" id="1427984"/>
    <lineage>
        <taxon>Bacteria</taxon>
        <taxon>Bacillati</taxon>
        <taxon>Mycoplasmatota</taxon>
        <taxon>Mollicutes</taxon>
        <taxon>Candidatus Hepatoplasmataceae</taxon>
        <taxon>Candidatus Hepatoplasma</taxon>
    </lineage>
</organism>
<dbReference type="HOGENOM" id="CLU_1406476_0_0_14"/>
<dbReference type="AlphaFoldDB" id="W8GFV4"/>
<keyword evidence="2" id="KW-1185">Reference proteome</keyword>
<dbReference type="Proteomes" id="UP000019450">
    <property type="component" value="Chromosome"/>
</dbReference>
<name>W8GFV4_9MOLU</name>
<evidence type="ECO:0000313" key="2">
    <source>
        <dbReference type="Proteomes" id="UP000019450"/>
    </source>
</evidence>
<protein>
    <submittedName>
        <fullName evidence="1">Uncharacterized protein</fullName>
    </submittedName>
</protein>
<proteinExistence type="predicted"/>
<dbReference type="KEGG" id="hcr:X271_00578"/>
<dbReference type="RefSeq" id="WP_025208952.1">
    <property type="nucleotide sequence ID" value="NZ_CP006932.1"/>
</dbReference>
<dbReference type="EMBL" id="CP006932">
    <property type="protein sequence ID" value="AHK22664.1"/>
    <property type="molecule type" value="Genomic_DNA"/>
</dbReference>
<reference evidence="1 2" key="1">
    <citation type="journal article" date="2014" name="Genome Biol. Evol.">
        <title>Phylogenomics of "Candidatus Hepatoplasma crinochetorum," a Lineage of Mollicutes Associated with Noninsect Arthropods.</title>
        <authorList>
            <person name="Leclercq S."/>
            <person name="Dittmer J."/>
            <person name="Bouchon D."/>
            <person name="Cordaux R."/>
        </authorList>
    </citation>
    <scope>NUCLEOTIDE SEQUENCE [LARGE SCALE GENOMIC DNA]</scope>
    <source>
        <strain evidence="1 2">Av</strain>
    </source>
</reference>
<gene>
    <name evidence="1" type="ORF">X271_00578</name>
</gene>
<accession>W8GFV4</accession>
<dbReference type="STRING" id="1427984.X271_00578"/>
<sequence>MKQKITKDEKKLFNVYLNYAKKDQKNVERFINNFKYFLKEKNTRFTILNKIEFKRKDIDVIVNFISPFWKEEIKCIKWANFAILNNQNIIKEKNYKKNKISDEIWILNITKNKRAKIYIEGLLKELYIEYPNTKREKNIPLKGFSKVNDTNPYIPYFHYNTSKKIIIHSFNKFLKLQETKNWNNWDNSIRFDD</sequence>